<name>A0A497YT02_9RHOB</name>
<reference evidence="3 4" key="1">
    <citation type="submission" date="2018-10" db="EMBL/GenBank/DDBJ databases">
        <title>Genomic Encyclopedia of Archaeal and Bacterial Type Strains, Phase II (KMG-II): from individual species to whole genera.</title>
        <authorList>
            <person name="Goeker M."/>
        </authorList>
    </citation>
    <scope>NUCLEOTIDE SEQUENCE [LARGE SCALE GENOMIC DNA]</scope>
    <source>
        <strain evidence="3 4">DSM 29317</strain>
    </source>
</reference>
<dbReference type="InterPro" id="IPR017740">
    <property type="entry name" value="TssA-like"/>
</dbReference>
<proteinExistence type="predicted"/>
<dbReference type="OrthoDB" id="9771118at2"/>
<dbReference type="AlphaFoldDB" id="A0A497YT02"/>
<dbReference type="Pfam" id="PF06812">
    <property type="entry name" value="ImpA_N"/>
    <property type="match status" value="1"/>
</dbReference>
<protein>
    <submittedName>
        <fullName evidence="3">Type VI secretion system protein ImpA</fullName>
    </submittedName>
</protein>
<evidence type="ECO:0000259" key="2">
    <source>
        <dbReference type="Pfam" id="PF06812"/>
    </source>
</evidence>
<gene>
    <name evidence="3" type="ORF">CLV75_4181</name>
</gene>
<dbReference type="NCBIfam" id="TIGR03363">
    <property type="entry name" value="VI_chp_8"/>
    <property type="match status" value="1"/>
</dbReference>
<feature type="domain" description="ImpA N-terminal" evidence="2">
    <location>
        <begin position="8"/>
        <end position="129"/>
    </location>
</feature>
<dbReference type="PANTHER" id="PTHR37951">
    <property type="entry name" value="CYTOPLASMIC PROTEIN-RELATED"/>
    <property type="match status" value="1"/>
</dbReference>
<feature type="compositionally biased region" description="Acidic residues" evidence="1">
    <location>
        <begin position="245"/>
        <end position="255"/>
    </location>
</feature>
<evidence type="ECO:0000313" key="3">
    <source>
        <dbReference type="EMBL" id="RLJ98481.1"/>
    </source>
</evidence>
<sequence length="345" mass="37530">MELSSYLEPRSEDQPSGENLEYDPAFTDLEIAAQPGEERQMGDEVVAAEEQDWADVEAKALAVMEQSHDLRAAIYLAEAVLHTKGLTEFSASINYVRSLLDEFWDTCHPELDEDDGDATMRINAVRGLASTERMVRALRRTGLTESRTFGRITLRHLDVVDGRINMPADLDDIPDENSVAAAFKDTDEETLSANAEAVASALENVNSIDAVFADKTPGEGPSLDPLIDALKSIKQALSRYADVGDTADDDVDEMDAPAAKSGSGPAAAPTGGGAVNSPEDVTRMLERIMDYYARCEPSSPLPILLERAKRLVNADFMTIIEDMAKEGLDEVRQIGGLKDDDDDGF</sequence>
<dbReference type="InterPro" id="IPR010657">
    <property type="entry name" value="ImpA_N"/>
</dbReference>
<dbReference type="STRING" id="981384.GCA_000192475_00295"/>
<dbReference type="Proteomes" id="UP000271700">
    <property type="component" value="Unassembled WGS sequence"/>
</dbReference>
<dbReference type="RefSeq" id="WP_010443393.1">
    <property type="nucleotide sequence ID" value="NZ_AEYW01000024.1"/>
</dbReference>
<evidence type="ECO:0000256" key="1">
    <source>
        <dbReference type="SAM" id="MobiDB-lite"/>
    </source>
</evidence>
<dbReference type="EMBL" id="RCCT01000009">
    <property type="protein sequence ID" value="RLJ98481.1"/>
    <property type="molecule type" value="Genomic_DNA"/>
</dbReference>
<evidence type="ECO:0000313" key="4">
    <source>
        <dbReference type="Proteomes" id="UP000271700"/>
    </source>
</evidence>
<keyword evidence="4" id="KW-1185">Reference proteome</keyword>
<feature type="region of interest" description="Disordered" evidence="1">
    <location>
        <begin position="1"/>
        <end position="23"/>
    </location>
</feature>
<organism evidence="3 4">
    <name type="scientific">Ruegeria conchae</name>
    <dbReference type="NCBI Taxonomy" id="981384"/>
    <lineage>
        <taxon>Bacteria</taxon>
        <taxon>Pseudomonadati</taxon>
        <taxon>Pseudomonadota</taxon>
        <taxon>Alphaproteobacteria</taxon>
        <taxon>Rhodobacterales</taxon>
        <taxon>Roseobacteraceae</taxon>
        <taxon>Ruegeria</taxon>
    </lineage>
</organism>
<comment type="caution">
    <text evidence="3">The sequence shown here is derived from an EMBL/GenBank/DDBJ whole genome shotgun (WGS) entry which is preliminary data.</text>
</comment>
<feature type="compositionally biased region" description="Low complexity" evidence="1">
    <location>
        <begin position="256"/>
        <end position="269"/>
    </location>
</feature>
<feature type="region of interest" description="Disordered" evidence="1">
    <location>
        <begin position="245"/>
        <end position="279"/>
    </location>
</feature>
<accession>A0A497YT02</accession>
<dbReference type="PANTHER" id="PTHR37951:SF1">
    <property type="entry name" value="TYPE VI SECRETION SYSTEM COMPONENT TSSA1"/>
    <property type="match status" value="1"/>
</dbReference>